<keyword evidence="5" id="KW-1185">Reference proteome</keyword>
<dbReference type="SUPFAM" id="SSF50346">
    <property type="entry name" value="PRC-barrel domain"/>
    <property type="match status" value="1"/>
</dbReference>
<dbReference type="InterPro" id="IPR014747">
    <property type="entry name" value="Bac_photo_RC_H_C"/>
</dbReference>
<reference evidence="4 5" key="1">
    <citation type="submission" date="2024-06" db="EMBL/GenBank/DDBJ databases">
        <title>Genome of Rhodovulum iodosum, a marine photoferrotroph.</title>
        <authorList>
            <person name="Bianchini G."/>
            <person name="Nikeleit V."/>
            <person name="Kappler A."/>
            <person name="Bryce C."/>
            <person name="Sanchez-Baracaldo P."/>
        </authorList>
    </citation>
    <scope>NUCLEOTIDE SEQUENCE [LARGE SCALE GENOMIC DNA]</scope>
    <source>
        <strain evidence="4 5">UT/N1</strain>
    </source>
</reference>
<name>A0ABV3XQN1_9RHOB</name>
<dbReference type="NCBIfam" id="TIGR01150">
    <property type="entry name" value="puhA"/>
    <property type="match status" value="1"/>
</dbReference>
<feature type="domain" description="Photosynthetic reaction centre H subunit N-terminal" evidence="2">
    <location>
        <begin position="4"/>
        <end position="138"/>
    </location>
</feature>
<dbReference type="Pfam" id="PF05239">
    <property type="entry name" value="PRC"/>
    <property type="match status" value="1"/>
</dbReference>
<keyword evidence="1" id="KW-0812">Transmembrane</keyword>
<sequence>MVATFFGNFDLASLSIWLFWLFFALLIFYLQRANMHEGFPLEDENGNPAPNQGLFPLPEQKTFKLPHGRGEVTVPNGNRDPRAIEGLAMKQLNGSGGFPFDPTGDPFADGVGPAAWCMREDEPELDGKGHPKIQPMAVLDSFHVSAGRDPRGMTVVAGDGEAVGSVVDLWVDEPESMIRYLEVELDAEHGGGKRLLPLTLARVSWTKPTVKVHSIYGKHFANVPTTKSPTQVTKLEEEKICAYYAGGKLYADIEERLESQI</sequence>
<evidence type="ECO:0000259" key="3">
    <source>
        <dbReference type="Pfam" id="PF05239"/>
    </source>
</evidence>
<dbReference type="InterPro" id="IPR015810">
    <property type="entry name" value="Photo_RC_H_N"/>
</dbReference>
<keyword evidence="1" id="KW-1133">Transmembrane helix</keyword>
<evidence type="ECO:0000313" key="4">
    <source>
        <dbReference type="EMBL" id="MEX5727636.1"/>
    </source>
</evidence>
<evidence type="ECO:0000256" key="1">
    <source>
        <dbReference type="SAM" id="Phobius"/>
    </source>
</evidence>
<protein>
    <submittedName>
        <fullName evidence="4">Photosynthetic reaction center H subunit</fullName>
    </submittedName>
</protein>
<feature type="domain" description="PRC-barrel" evidence="3">
    <location>
        <begin position="145"/>
        <end position="202"/>
    </location>
</feature>
<organism evidence="4 5">
    <name type="scientific">Rhodovulum iodosum</name>
    <dbReference type="NCBI Taxonomy" id="68291"/>
    <lineage>
        <taxon>Bacteria</taxon>
        <taxon>Pseudomonadati</taxon>
        <taxon>Pseudomonadota</taxon>
        <taxon>Alphaproteobacteria</taxon>
        <taxon>Rhodobacterales</taxon>
        <taxon>Paracoccaceae</taxon>
        <taxon>Rhodovulum</taxon>
    </lineage>
</organism>
<dbReference type="SUPFAM" id="SSF81490">
    <property type="entry name" value="Photosystem II reaction centre subunit H, transmembrane region"/>
    <property type="match status" value="1"/>
</dbReference>
<dbReference type="Proteomes" id="UP001560019">
    <property type="component" value="Unassembled WGS sequence"/>
</dbReference>
<gene>
    <name evidence="4" type="ORF">Ga0609869_000989</name>
</gene>
<evidence type="ECO:0000313" key="5">
    <source>
        <dbReference type="Proteomes" id="UP001560019"/>
    </source>
</evidence>
<dbReference type="Gene3D" id="4.10.540.10">
    <property type="entry name" value="Photosynthetic reaction centre, H subunit, N-terminal domain"/>
    <property type="match status" value="1"/>
</dbReference>
<keyword evidence="1" id="KW-0472">Membrane</keyword>
<accession>A0ABV3XQN1</accession>
<feature type="transmembrane region" description="Helical" evidence="1">
    <location>
        <begin position="12"/>
        <end position="30"/>
    </location>
</feature>
<dbReference type="RefSeq" id="WP_125406112.1">
    <property type="nucleotide sequence ID" value="NZ_JBEHHI010000001.1"/>
</dbReference>
<dbReference type="InterPro" id="IPR005652">
    <property type="entry name" value="Photo_RC_H"/>
</dbReference>
<proteinExistence type="predicted"/>
<dbReference type="InterPro" id="IPR037097">
    <property type="entry name" value="Photo_RC_H_N_sf"/>
</dbReference>
<dbReference type="Gene3D" id="3.90.50.10">
    <property type="entry name" value="Photosynthetic Reaction Center, subunit H, domain 2"/>
    <property type="match status" value="1"/>
</dbReference>
<dbReference type="InterPro" id="IPR027275">
    <property type="entry name" value="PRC-brl_dom"/>
</dbReference>
<dbReference type="EMBL" id="JBEHHI010000001">
    <property type="protein sequence ID" value="MEX5727636.1"/>
    <property type="molecule type" value="Genomic_DNA"/>
</dbReference>
<dbReference type="InterPro" id="IPR011033">
    <property type="entry name" value="PRC_barrel-like_sf"/>
</dbReference>
<evidence type="ECO:0000259" key="2">
    <source>
        <dbReference type="Pfam" id="PF03967"/>
    </source>
</evidence>
<comment type="caution">
    <text evidence="4">The sequence shown here is derived from an EMBL/GenBank/DDBJ whole genome shotgun (WGS) entry which is preliminary data.</text>
</comment>
<dbReference type="Pfam" id="PF03967">
    <property type="entry name" value="PRCH"/>
    <property type="match status" value="1"/>
</dbReference>